<comment type="subcellular location">
    <subcellularLocation>
        <location evidence="1">Membrane</location>
        <topology evidence="1">Multi-pass membrane protein</topology>
    </subcellularLocation>
</comment>
<keyword evidence="4 6" id="KW-1133">Transmembrane helix</keyword>
<dbReference type="EMBL" id="BEHT01000031">
    <property type="protein sequence ID" value="GBC99586.1"/>
    <property type="molecule type" value="Genomic_DNA"/>
</dbReference>
<feature type="transmembrane region" description="Helical" evidence="6">
    <location>
        <begin position="69"/>
        <end position="92"/>
    </location>
</feature>
<feature type="transmembrane region" description="Helical" evidence="6">
    <location>
        <begin position="6"/>
        <end position="30"/>
    </location>
</feature>
<dbReference type="Pfam" id="PF03741">
    <property type="entry name" value="TerC"/>
    <property type="match status" value="1"/>
</dbReference>
<dbReference type="GO" id="GO:0016020">
    <property type="term" value="C:membrane"/>
    <property type="evidence" value="ECO:0007669"/>
    <property type="project" value="UniProtKB-SubCell"/>
</dbReference>
<evidence type="ECO:0000256" key="2">
    <source>
        <dbReference type="ARBA" id="ARBA00007511"/>
    </source>
</evidence>
<evidence type="ECO:0000313" key="8">
    <source>
        <dbReference type="Proteomes" id="UP000236173"/>
    </source>
</evidence>
<proteinExistence type="inferred from homology"/>
<name>A0A2H5XEH7_9BACT</name>
<dbReference type="InterPro" id="IPR005496">
    <property type="entry name" value="Integral_membrane_TerC"/>
</dbReference>
<accession>A0A2H5XEH7</accession>
<dbReference type="PANTHER" id="PTHR30238">
    <property type="entry name" value="MEMBRANE BOUND PREDICTED REDOX MODULATOR"/>
    <property type="match status" value="1"/>
</dbReference>
<dbReference type="PANTHER" id="PTHR30238:SF4">
    <property type="entry name" value="SLL1022 PROTEIN"/>
    <property type="match status" value="1"/>
</dbReference>
<reference evidence="8" key="1">
    <citation type="submission" date="2017-09" db="EMBL/GenBank/DDBJ databases">
        <title>Metaegenomics of thermophilic ammonia-oxidizing enrichment culture.</title>
        <authorList>
            <person name="Kato S."/>
            <person name="Suzuki K."/>
        </authorList>
    </citation>
    <scope>NUCLEOTIDE SEQUENCE [LARGE SCALE GENOMIC DNA]</scope>
</reference>
<feature type="transmembrane region" description="Helical" evidence="6">
    <location>
        <begin position="118"/>
        <end position="141"/>
    </location>
</feature>
<evidence type="ECO:0000256" key="1">
    <source>
        <dbReference type="ARBA" id="ARBA00004141"/>
    </source>
</evidence>
<evidence type="ECO:0008006" key="9">
    <source>
        <dbReference type="Google" id="ProtNLM"/>
    </source>
</evidence>
<evidence type="ECO:0000313" key="7">
    <source>
        <dbReference type="EMBL" id="GBC99586.1"/>
    </source>
</evidence>
<feature type="transmembrane region" description="Helical" evidence="6">
    <location>
        <begin position="147"/>
        <end position="168"/>
    </location>
</feature>
<feature type="transmembrane region" description="Helical" evidence="6">
    <location>
        <begin position="180"/>
        <end position="199"/>
    </location>
</feature>
<gene>
    <name evidence="7" type="ORF">HRbin17_02115</name>
</gene>
<dbReference type="Proteomes" id="UP000236173">
    <property type="component" value="Unassembled WGS sequence"/>
</dbReference>
<evidence type="ECO:0000256" key="5">
    <source>
        <dbReference type="ARBA" id="ARBA00023136"/>
    </source>
</evidence>
<comment type="caution">
    <text evidence="7">The sequence shown here is derived from an EMBL/GenBank/DDBJ whole genome shotgun (WGS) entry which is preliminary data.</text>
</comment>
<feature type="transmembrane region" description="Helical" evidence="6">
    <location>
        <begin position="42"/>
        <end position="63"/>
    </location>
</feature>
<comment type="similarity">
    <text evidence="2">Belongs to the TerC family.</text>
</comment>
<evidence type="ECO:0000256" key="6">
    <source>
        <dbReference type="SAM" id="Phobius"/>
    </source>
</evidence>
<protein>
    <recommendedName>
        <fullName evidence="9">Integral membrane protein TerC</fullName>
    </recommendedName>
</protein>
<organism evidence="7 8">
    <name type="scientific">Candidatus Fervidibacter japonicus</name>
    <dbReference type="NCBI Taxonomy" id="2035412"/>
    <lineage>
        <taxon>Bacteria</taxon>
        <taxon>Candidatus Fervidibacterota</taxon>
        <taxon>Candidatus Fervidibacter</taxon>
    </lineage>
</organism>
<evidence type="ECO:0000256" key="4">
    <source>
        <dbReference type="ARBA" id="ARBA00022989"/>
    </source>
</evidence>
<keyword evidence="3 6" id="KW-0812">Transmembrane</keyword>
<keyword evidence="5 6" id="KW-0472">Membrane</keyword>
<evidence type="ECO:0000256" key="3">
    <source>
        <dbReference type="ARBA" id="ARBA00022692"/>
    </source>
</evidence>
<dbReference type="AlphaFoldDB" id="A0A2H5XEH7"/>
<sequence>MDALAALLALTAMEVVLGIDNVVFIAIVAGKLPSDQQPRARFVGLTIALLMRIGLLLTLKWLMGLTKPFAVVMGVPLSGKSVILLLGGLFLIGKSTHEIYTKLEVGTHERKVTAPPSFGWAVVQIVLIDLVFALDSVITAIGMARHLWTMVAAMVIAMAVMLVSAGTVSHFINRHPSLKILALSFLILIGVLLVAEGLGKHLDRGYIYSAMGFALLIELLEMRFRAAARPATLPEPQLPSSSPKT</sequence>
<feature type="transmembrane region" description="Helical" evidence="6">
    <location>
        <begin position="205"/>
        <end position="222"/>
    </location>
</feature>